<gene>
    <name evidence="1" type="ORF">KHA97_07390</name>
</gene>
<sequence>MSSSLGKWEQSKLLSQHPLTANKIPETCIEVNTTPGIGTFAGIANNTIWRRIVEIAKCRMKAMCNKIIPQYPYS</sequence>
<proteinExistence type="predicted"/>
<dbReference type="RefSeq" id="WP_213124044.1">
    <property type="nucleotide sequence ID" value="NZ_JAGYPG010000001.1"/>
</dbReference>
<reference evidence="1 2" key="1">
    <citation type="submission" date="2021-05" db="EMBL/GenBank/DDBJ databases">
        <title>Novel Bacillus species.</title>
        <authorList>
            <person name="Liu G."/>
        </authorList>
    </citation>
    <scope>NUCLEOTIDE SEQUENCE [LARGE SCALE GENOMIC DNA]</scope>
    <source>
        <strain evidence="2">FJAT-49780</strain>
    </source>
</reference>
<comment type="caution">
    <text evidence="1">The sequence shown here is derived from an EMBL/GenBank/DDBJ whole genome shotgun (WGS) entry which is preliminary data.</text>
</comment>
<dbReference type="AlphaFoldDB" id="A0A942YGN8"/>
<evidence type="ECO:0000313" key="2">
    <source>
        <dbReference type="Proteomes" id="UP000681414"/>
    </source>
</evidence>
<dbReference type="Proteomes" id="UP000681414">
    <property type="component" value="Unassembled WGS sequence"/>
</dbReference>
<keyword evidence="2" id="KW-1185">Reference proteome</keyword>
<organism evidence="1 2">
    <name type="scientific">Lederbergia citri</name>
    <dbReference type="NCBI Taxonomy" id="2833580"/>
    <lineage>
        <taxon>Bacteria</taxon>
        <taxon>Bacillati</taxon>
        <taxon>Bacillota</taxon>
        <taxon>Bacilli</taxon>
        <taxon>Bacillales</taxon>
        <taxon>Bacillaceae</taxon>
        <taxon>Lederbergia</taxon>
    </lineage>
</organism>
<protein>
    <submittedName>
        <fullName evidence="1">Uncharacterized protein</fullName>
    </submittedName>
</protein>
<name>A0A942YGN8_9BACI</name>
<evidence type="ECO:0000313" key="1">
    <source>
        <dbReference type="EMBL" id="MBS4194899.1"/>
    </source>
</evidence>
<dbReference type="EMBL" id="JAGYPG010000001">
    <property type="protein sequence ID" value="MBS4194899.1"/>
    <property type="molecule type" value="Genomic_DNA"/>
</dbReference>
<accession>A0A942YGN8</accession>